<evidence type="ECO:0000313" key="6">
    <source>
        <dbReference type="Proteomes" id="UP000472261"/>
    </source>
</evidence>
<dbReference type="SMART" id="SM00462">
    <property type="entry name" value="PTB"/>
    <property type="match status" value="2"/>
</dbReference>
<dbReference type="Gene3D" id="2.30.29.30">
    <property type="entry name" value="Pleckstrin-homology domain (PH domain)/Phosphotyrosine-binding domain (PTB)"/>
    <property type="match status" value="2"/>
</dbReference>
<feature type="compositionally biased region" description="Polar residues" evidence="2">
    <location>
        <begin position="111"/>
        <end position="122"/>
    </location>
</feature>
<feature type="region of interest" description="Disordered" evidence="2">
    <location>
        <begin position="252"/>
        <end position="289"/>
    </location>
</feature>
<dbReference type="InterPro" id="IPR011993">
    <property type="entry name" value="PH-like_dom_sf"/>
</dbReference>
<dbReference type="AlphaFoldDB" id="A0A669QB81"/>
<feature type="region of interest" description="Disordered" evidence="2">
    <location>
        <begin position="209"/>
        <end position="229"/>
    </location>
</feature>
<dbReference type="InterPro" id="IPR001202">
    <property type="entry name" value="WW_dom"/>
</dbReference>
<feature type="compositionally biased region" description="Basic and acidic residues" evidence="2">
    <location>
        <begin position="55"/>
        <end position="68"/>
    </location>
</feature>
<feature type="compositionally biased region" description="Low complexity" evidence="2">
    <location>
        <begin position="77"/>
        <end position="88"/>
    </location>
</feature>
<evidence type="ECO:0000256" key="1">
    <source>
        <dbReference type="ARBA" id="ARBA00022737"/>
    </source>
</evidence>
<sequence length="793" mass="84815">MSGSLSKRSDVANDNSCVGPAGLSLALRGPPEALPPPEEPPSTKWLKDGQNLQRRAAERDQNRNEVRPPPEQSELSARNARNAAAGGAPLIEDEEEEDEEEEDEDEDGDSTPVQSDPTTGESEPSGERALREPGRSASRLFGPRSGTASDEDSSWATLSQGSPAGSSPDDADSFWTRNSFETDSDLPAGWMRVQDTSGTYYWHIPTGTTQWEPPAGLARGSGGSTPCEEQSLAWTGFAPAERFDDSDFWKDPTAEEEVDGEPGTQDVEPLAPDPASLGGSMTLAEENEPGSKSFAVRSLGWVEMSEEELAPGRSSVAVNNCIRQLSLHQHDAPGAWGGGRAMLLLLQSQTLKLVDPQDQSLLHAQPVASIRVWGVGRDSGRDFAYVARDQLTQMLKCHVFRCEAPAKDIATSLHEVCSQIMVERRSARALANGLSVDASRMVEIPFQVEFPAPKSEVVQKFPVCYLGCVPVAKPVGEPWGEAEAGLGCPEGAHGVGSLLHPPIPPGCPFQAWTSSTRRWRRRWPPAAKSTGRPLWSTWRLPLSPSPTSRCDGCVPIPAPIPIPVPSSIPVLFLQTEAVLCECRVRFLSFMGVGRDVRSFAFIMASAPGAFRCHMVWCEPNAAGLSEALQAACMVSCPHSARTPARPTPSHPLPPAALPEVLGCAAPGFQLLPPRAARRLGGTPRGLHRAQGRAEPAGQPEAQAPGGTDAVMGWRRWECSHQTPPLPAGRHRYGAAVPEPRAHRGACVCVCEYLQAGGAAASHARVPVPWGGRRAGSRAGVLPCAWGWGGMLPA</sequence>
<dbReference type="InterPro" id="IPR006020">
    <property type="entry name" value="PTB/PI_dom"/>
</dbReference>
<dbReference type="GO" id="GO:0005634">
    <property type="term" value="C:nucleus"/>
    <property type="evidence" value="ECO:0007669"/>
    <property type="project" value="TreeGrafter"/>
</dbReference>
<reference evidence="5" key="1">
    <citation type="submission" date="2025-08" db="UniProtKB">
        <authorList>
            <consortium name="Ensembl"/>
        </authorList>
    </citation>
    <scope>IDENTIFICATION</scope>
</reference>
<dbReference type="PROSITE" id="PS01179">
    <property type="entry name" value="PID"/>
    <property type="match status" value="2"/>
</dbReference>
<feature type="domain" description="WW" evidence="4">
    <location>
        <begin position="184"/>
        <end position="216"/>
    </location>
</feature>
<accession>A0A669QB81</accession>
<dbReference type="InterPro" id="IPR039576">
    <property type="entry name" value="APBB1/2/3"/>
</dbReference>
<evidence type="ECO:0000259" key="4">
    <source>
        <dbReference type="PROSITE" id="PS50020"/>
    </source>
</evidence>
<name>A0A669QB81_PHACC</name>
<feature type="compositionally biased region" description="Basic and acidic residues" evidence="2">
    <location>
        <begin position="125"/>
        <end position="134"/>
    </location>
</feature>
<dbReference type="PANTHER" id="PTHR14058">
    <property type="entry name" value="AMYLOID BETA A4 PRECURSOR PROTEIN-BINDING FAMILY B"/>
    <property type="match status" value="1"/>
</dbReference>
<dbReference type="OMA" id="ENHQDQD"/>
<evidence type="ECO:0000256" key="2">
    <source>
        <dbReference type="SAM" id="MobiDB-lite"/>
    </source>
</evidence>
<keyword evidence="1" id="KW-0677">Repeat</keyword>
<feature type="domain" description="PID" evidence="3">
    <location>
        <begin position="566"/>
        <end position="634"/>
    </location>
</feature>
<feature type="region of interest" description="Disordered" evidence="2">
    <location>
        <begin position="679"/>
        <end position="705"/>
    </location>
</feature>
<dbReference type="Pfam" id="PF00640">
    <property type="entry name" value="PID"/>
    <property type="match status" value="1"/>
</dbReference>
<dbReference type="Pfam" id="PF00397">
    <property type="entry name" value="WW"/>
    <property type="match status" value="1"/>
</dbReference>
<feature type="domain" description="PID" evidence="3">
    <location>
        <begin position="293"/>
        <end position="427"/>
    </location>
</feature>
<dbReference type="Proteomes" id="UP000472261">
    <property type="component" value="Unplaced"/>
</dbReference>
<dbReference type="GO" id="GO:0001540">
    <property type="term" value="F:amyloid-beta binding"/>
    <property type="evidence" value="ECO:0007669"/>
    <property type="project" value="InterPro"/>
</dbReference>
<dbReference type="FunFam" id="2.30.29.30:FF:000005">
    <property type="entry name" value="Amyloid beta (A4) protein b"/>
    <property type="match status" value="1"/>
</dbReference>
<dbReference type="InterPro" id="IPR036020">
    <property type="entry name" value="WW_dom_sf"/>
</dbReference>
<dbReference type="Gene3D" id="2.20.70.10">
    <property type="match status" value="1"/>
</dbReference>
<dbReference type="FunFam" id="2.20.70.10:FF:000003">
    <property type="entry name" value="amyloid beta A4 precursor protein-binding family B member 2"/>
    <property type="match status" value="1"/>
</dbReference>
<feature type="compositionally biased region" description="Acidic residues" evidence="2">
    <location>
        <begin position="91"/>
        <end position="109"/>
    </location>
</feature>
<reference evidence="5" key="2">
    <citation type="submission" date="2025-09" db="UniProtKB">
        <authorList>
            <consortium name="Ensembl"/>
        </authorList>
    </citation>
    <scope>IDENTIFICATION</scope>
</reference>
<proteinExistence type="predicted"/>
<dbReference type="SUPFAM" id="SSF51045">
    <property type="entry name" value="WW domain"/>
    <property type="match status" value="1"/>
</dbReference>
<feature type="compositionally biased region" description="Low complexity" evidence="2">
    <location>
        <begin position="693"/>
        <end position="705"/>
    </location>
</feature>
<dbReference type="PANTHER" id="PTHR14058:SF5">
    <property type="entry name" value="AMYLOID BETA PRECURSOR PROTEIN BINDING FAMILY B MEMBER 1"/>
    <property type="match status" value="1"/>
</dbReference>
<dbReference type="CDD" id="cd01272">
    <property type="entry name" value="PTB1_Fe65"/>
    <property type="match status" value="1"/>
</dbReference>
<organism evidence="5 6">
    <name type="scientific">Phasianus colchicus</name>
    <name type="common">Common pheasant</name>
    <dbReference type="NCBI Taxonomy" id="9054"/>
    <lineage>
        <taxon>Eukaryota</taxon>
        <taxon>Metazoa</taxon>
        <taxon>Chordata</taxon>
        <taxon>Craniata</taxon>
        <taxon>Vertebrata</taxon>
        <taxon>Euteleostomi</taxon>
        <taxon>Archelosauria</taxon>
        <taxon>Archosauria</taxon>
        <taxon>Dinosauria</taxon>
        <taxon>Saurischia</taxon>
        <taxon>Theropoda</taxon>
        <taxon>Coelurosauria</taxon>
        <taxon>Aves</taxon>
        <taxon>Neognathae</taxon>
        <taxon>Galloanserae</taxon>
        <taxon>Galliformes</taxon>
        <taxon>Phasianidae</taxon>
        <taxon>Phasianinae</taxon>
        <taxon>Phasianus</taxon>
    </lineage>
</organism>
<feature type="region of interest" description="Disordered" evidence="2">
    <location>
        <begin position="1"/>
        <end position="189"/>
    </location>
</feature>
<dbReference type="CDD" id="cd00201">
    <property type="entry name" value="WW"/>
    <property type="match status" value="1"/>
</dbReference>
<dbReference type="SUPFAM" id="SSF50729">
    <property type="entry name" value="PH domain-like"/>
    <property type="match status" value="2"/>
</dbReference>
<evidence type="ECO:0000259" key="3">
    <source>
        <dbReference type="PROSITE" id="PS01179"/>
    </source>
</evidence>
<evidence type="ECO:0000313" key="5">
    <source>
        <dbReference type="Ensembl" id="ENSPCLP00000016925.1"/>
    </source>
</evidence>
<dbReference type="GO" id="GO:0005737">
    <property type="term" value="C:cytoplasm"/>
    <property type="evidence" value="ECO:0007669"/>
    <property type="project" value="TreeGrafter"/>
</dbReference>
<dbReference type="PROSITE" id="PS01159">
    <property type="entry name" value="WW_DOMAIN_1"/>
    <property type="match status" value="1"/>
</dbReference>
<keyword evidence="6" id="KW-1185">Reference proteome</keyword>
<dbReference type="PROSITE" id="PS50020">
    <property type="entry name" value="WW_DOMAIN_2"/>
    <property type="match status" value="1"/>
</dbReference>
<feature type="compositionally biased region" description="Polar residues" evidence="2">
    <location>
        <begin position="1"/>
        <end position="16"/>
    </location>
</feature>
<protein>
    <submittedName>
        <fullName evidence="5">Amyloid beta precursor protein binding family B member 1</fullName>
    </submittedName>
</protein>
<dbReference type="Ensembl" id="ENSPCLT00000022571.1">
    <property type="protein sequence ID" value="ENSPCLP00000016925.1"/>
    <property type="gene ID" value="ENSPCLG00000014033.1"/>
</dbReference>
<dbReference type="GO" id="GO:0006355">
    <property type="term" value="P:regulation of DNA-templated transcription"/>
    <property type="evidence" value="ECO:0007669"/>
    <property type="project" value="TreeGrafter"/>
</dbReference>
<dbReference type="FunFam" id="2.30.29.30:FF:000019">
    <property type="entry name" value="Amyloid beta (A4) precursor protein-binding, family B, member 1 (Fe65)"/>
    <property type="match status" value="1"/>
</dbReference>
<dbReference type="SMART" id="SM00456">
    <property type="entry name" value="WW"/>
    <property type="match status" value="1"/>
</dbReference>